<evidence type="ECO:0000313" key="2">
    <source>
        <dbReference type="Proteomes" id="UP000254597"/>
    </source>
</evidence>
<proteinExistence type="predicted"/>
<sequence length="191" mass="21714">MSYSLSQAANTLLFNLVMELKSGNIRRCEALGLEPEEMRMLRELSSDDLLYLSESKVSVLDVRIHHENLSLMLTQARREQKRLERIDRALALGASIEMMQTYFGLEASEVSARRRLEGIQTRKGRSSAPEEDKESALWQQWREAGMVSPESAEGLDVMMLMAEEQNVSLTTVWTRVKMWCRTNAAGAEEVA</sequence>
<reference evidence="1 2" key="1">
    <citation type="submission" date="2018-06" db="EMBL/GenBank/DDBJ databases">
        <authorList>
            <consortium name="Pathogen Informatics"/>
            <person name="Doyle S."/>
        </authorList>
    </citation>
    <scope>NUCLEOTIDE SEQUENCE [LARGE SCALE GENOMIC DNA]</scope>
    <source>
        <strain evidence="1 2">NCTC10252</strain>
    </source>
</reference>
<dbReference type="InterPro" id="IPR021364">
    <property type="entry name" value="DUF2857"/>
</dbReference>
<name>A0A379QIK6_SALER</name>
<dbReference type="EMBL" id="UGWP01000004">
    <property type="protein sequence ID" value="SUF55840.1"/>
    <property type="molecule type" value="Genomic_DNA"/>
</dbReference>
<gene>
    <name evidence="1" type="ORF">NCTC10252_01050</name>
</gene>
<accession>A0A379QIK6</accession>
<evidence type="ECO:0000313" key="1">
    <source>
        <dbReference type="EMBL" id="SUF55840.1"/>
    </source>
</evidence>
<protein>
    <submittedName>
        <fullName evidence="1">Protein of uncharacterized function (DUF2857)</fullName>
    </submittedName>
</protein>
<dbReference type="AlphaFoldDB" id="A0A379QIK6"/>
<dbReference type="Pfam" id="PF11198">
    <property type="entry name" value="DUF2857"/>
    <property type="match status" value="1"/>
</dbReference>
<dbReference type="RefSeq" id="WP_080224416.1">
    <property type="nucleotide sequence ID" value="NZ_CP046278.1"/>
</dbReference>
<dbReference type="Proteomes" id="UP000254597">
    <property type="component" value="Unassembled WGS sequence"/>
</dbReference>
<organism evidence="1 2">
    <name type="scientific">Salmonella enterica</name>
    <name type="common">Salmonella choleraesuis</name>
    <dbReference type="NCBI Taxonomy" id="28901"/>
    <lineage>
        <taxon>Bacteria</taxon>
        <taxon>Pseudomonadati</taxon>
        <taxon>Pseudomonadota</taxon>
        <taxon>Gammaproteobacteria</taxon>
        <taxon>Enterobacterales</taxon>
        <taxon>Enterobacteriaceae</taxon>
        <taxon>Salmonella</taxon>
    </lineage>
</organism>